<feature type="domain" description="Peptidoglycan hydrolase PcsB coiled-coil" evidence="4">
    <location>
        <begin position="101"/>
        <end position="162"/>
    </location>
</feature>
<evidence type="ECO:0000256" key="1">
    <source>
        <dbReference type="ARBA" id="ARBA00022729"/>
    </source>
</evidence>
<keyword evidence="1 3" id="KW-0732">Signal</keyword>
<protein>
    <recommendedName>
        <fullName evidence="4">Peptidoglycan hydrolase PcsB coiled-coil domain-containing protein</fullName>
    </recommendedName>
</protein>
<name>A0A1F7GWD7_9BACT</name>
<accession>A0A1F7GWD7</accession>
<dbReference type="Gene3D" id="2.70.70.10">
    <property type="entry name" value="Glucose Permease (Domain IIA)"/>
    <property type="match status" value="1"/>
</dbReference>
<reference evidence="5 6" key="1">
    <citation type="journal article" date="2016" name="Nat. Commun.">
        <title>Thousands of microbial genomes shed light on interconnected biogeochemical processes in an aquifer system.</title>
        <authorList>
            <person name="Anantharaman K."/>
            <person name="Brown C.T."/>
            <person name="Hug L.A."/>
            <person name="Sharon I."/>
            <person name="Castelle C.J."/>
            <person name="Probst A.J."/>
            <person name="Thomas B.C."/>
            <person name="Singh A."/>
            <person name="Wilkins M.J."/>
            <person name="Karaoz U."/>
            <person name="Brodie E.L."/>
            <person name="Williams K.H."/>
            <person name="Hubbard S.S."/>
            <person name="Banfield J.F."/>
        </authorList>
    </citation>
    <scope>NUCLEOTIDE SEQUENCE [LARGE SCALE GENOMIC DNA]</scope>
</reference>
<dbReference type="InterPro" id="IPR057309">
    <property type="entry name" value="PcsB_CC"/>
</dbReference>
<evidence type="ECO:0000259" key="4">
    <source>
        <dbReference type="Pfam" id="PF24568"/>
    </source>
</evidence>
<dbReference type="EMBL" id="MFZO01000047">
    <property type="protein sequence ID" value="OGK23410.1"/>
    <property type="molecule type" value="Genomic_DNA"/>
</dbReference>
<evidence type="ECO:0000256" key="3">
    <source>
        <dbReference type="SAM" id="SignalP"/>
    </source>
</evidence>
<keyword evidence="2" id="KW-0175">Coiled coil</keyword>
<dbReference type="InterPro" id="IPR011055">
    <property type="entry name" value="Dup_hybrid_motif"/>
</dbReference>
<organism evidence="5 6">
    <name type="scientific">Candidatus Roizmanbacteria bacterium RIFCSPHIGHO2_02_FULL_38_11</name>
    <dbReference type="NCBI Taxonomy" id="1802039"/>
    <lineage>
        <taxon>Bacteria</taxon>
        <taxon>Candidatus Roizmaniibacteriota</taxon>
    </lineage>
</organism>
<dbReference type="AlphaFoldDB" id="A0A1F7GWD7"/>
<evidence type="ECO:0000313" key="6">
    <source>
        <dbReference type="Proteomes" id="UP000177913"/>
    </source>
</evidence>
<gene>
    <name evidence="5" type="ORF">A3C25_01945</name>
</gene>
<feature type="signal peptide" evidence="3">
    <location>
        <begin position="1"/>
        <end position="23"/>
    </location>
</feature>
<dbReference type="Gene3D" id="6.10.250.3150">
    <property type="match status" value="1"/>
</dbReference>
<dbReference type="Pfam" id="PF24568">
    <property type="entry name" value="CC_PcsB"/>
    <property type="match status" value="1"/>
</dbReference>
<feature type="chain" id="PRO_5009529209" description="Peptidoglycan hydrolase PcsB coiled-coil domain-containing protein" evidence="3">
    <location>
        <begin position="24"/>
        <end position="390"/>
    </location>
</feature>
<dbReference type="Proteomes" id="UP000177913">
    <property type="component" value="Unassembled WGS sequence"/>
</dbReference>
<sequence length="390" mass="43939">MAKKNFFSLIFITFLLFTQTIYAQQNAGDVAKKIEEYQRKLNDLAQQRNTLSSEIQYMTLQINLTILKIQETEEKIISTQKEIEILTSRIKGLDTALNHLSKLLLKKVVVGYKNRTISFFDMLFDSQNANDFFSRVKYLKTAQENNQKLLVQVQETKLNFEEQKNLREEKTIELAELESQLNNQKDDLNNQKGAKQKILNVTQNDEKIYQRLLEQARAEYAAIQGIISGAGTETKLREVKRGENIASIIPGASCNSSGGHLHFIVQEGGSVSNPFNYLKSVDYSNCSGSACGSSDGDSFNPAGSWDWPLNPAIELEQGYGSTWAARNTWVGRIYSFHNGIDINGSSNSVLSVTDGDLYRGSYSVGCALPYMKLIHKDSNIVTFYLHVYSL</sequence>
<evidence type="ECO:0000313" key="5">
    <source>
        <dbReference type="EMBL" id="OGK23410.1"/>
    </source>
</evidence>
<feature type="coiled-coil region" evidence="2">
    <location>
        <begin position="27"/>
        <end position="89"/>
    </location>
</feature>
<evidence type="ECO:0000256" key="2">
    <source>
        <dbReference type="SAM" id="Coils"/>
    </source>
</evidence>
<feature type="coiled-coil region" evidence="2">
    <location>
        <begin position="139"/>
        <end position="219"/>
    </location>
</feature>
<comment type="caution">
    <text evidence="5">The sequence shown here is derived from an EMBL/GenBank/DDBJ whole genome shotgun (WGS) entry which is preliminary data.</text>
</comment>
<proteinExistence type="predicted"/>